<evidence type="ECO:0000256" key="7">
    <source>
        <dbReference type="PROSITE-ProRule" id="PRU00322"/>
    </source>
</evidence>
<evidence type="ECO:0000256" key="8">
    <source>
        <dbReference type="SAM" id="MobiDB-lite"/>
    </source>
</evidence>
<feature type="domain" description="RanBP2-type" evidence="9">
    <location>
        <begin position="10"/>
        <end position="40"/>
    </location>
</feature>
<dbReference type="GO" id="GO:0008270">
    <property type="term" value="F:zinc ion binding"/>
    <property type="evidence" value="ECO:0007669"/>
    <property type="project" value="UniProtKB-KW"/>
</dbReference>
<reference evidence="10" key="2">
    <citation type="submission" date="2020-05" db="UniProtKB">
        <authorList>
            <consortium name="EnsemblMetazoa"/>
        </authorList>
    </citation>
    <scope>IDENTIFICATION</scope>
    <source>
        <strain evidence="10">maculatus3</strain>
    </source>
</reference>
<dbReference type="GO" id="GO:0000398">
    <property type="term" value="P:mRNA splicing, via spliceosome"/>
    <property type="evidence" value="ECO:0007669"/>
    <property type="project" value="TreeGrafter"/>
</dbReference>
<dbReference type="Gene3D" id="3.30.70.330">
    <property type="match status" value="1"/>
</dbReference>
<evidence type="ECO:0000256" key="6">
    <source>
        <dbReference type="ARBA" id="ARBA00023242"/>
    </source>
</evidence>
<evidence type="ECO:0000256" key="4">
    <source>
        <dbReference type="ARBA" id="ARBA00022833"/>
    </source>
</evidence>
<comment type="subcellular location">
    <subcellularLocation>
        <location evidence="1">Nucleus</location>
    </subcellularLocation>
</comment>
<dbReference type="InterPro" id="IPR000504">
    <property type="entry name" value="RRM_dom"/>
</dbReference>
<dbReference type="Proteomes" id="UP000075901">
    <property type="component" value="Unassembled WGS sequence"/>
</dbReference>
<evidence type="ECO:0000259" key="9">
    <source>
        <dbReference type="PROSITE" id="PS50199"/>
    </source>
</evidence>
<dbReference type="SMART" id="SM00360">
    <property type="entry name" value="RRM"/>
    <property type="match status" value="1"/>
</dbReference>
<protein>
    <recommendedName>
        <fullName evidence="9">RanBP2-type domain-containing protein</fullName>
    </recommendedName>
</protein>
<dbReference type="SUPFAM" id="SSF54928">
    <property type="entry name" value="RNA-binding domain, RBD"/>
    <property type="match status" value="1"/>
</dbReference>
<dbReference type="GO" id="GO:0003723">
    <property type="term" value="F:RNA binding"/>
    <property type="evidence" value="ECO:0007669"/>
    <property type="project" value="UniProtKB-KW"/>
</dbReference>
<evidence type="ECO:0000256" key="3">
    <source>
        <dbReference type="ARBA" id="ARBA00022771"/>
    </source>
</evidence>
<dbReference type="GO" id="GO:0005634">
    <property type="term" value="C:nucleus"/>
    <property type="evidence" value="ECO:0007669"/>
    <property type="project" value="UniProtKB-SubCell"/>
</dbReference>
<evidence type="ECO:0000256" key="5">
    <source>
        <dbReference type="ARBA" id="ARBA00022884"/>
    </source>
</evidence>
<dbReference type="PROSITE" id="PS01358">
    <property type="entry name" value="ZF_RANBP2_1"/>
    <property type="match status" value="1"/>
</dbReference>
<reference evidence="11" key="1">
    <citation type="submission" date="2013-09" db="EMBL/GenBank/DDBJ databases">
        <title>The Genome Sequence of Anopheles maculatus species B.</title>
        <authorList>
            <consortium name="The Broad Institute Genomics Platform"/>
            <person name="Neafsey D.E."/>
            <person name="Besansky N."/>
            <person name="Howell P."/>
            <person name="Walton C."/>
            <person name="Young S.K."/>
            <person name="Zeng Q."/>
            <person name="Gargeya S."/>
            <person name="Fitzgerald M."/>
            <person name="Haas B."/>
            <person name="Abouelleil A."/>
            <person name="Allen A.W."/>
            <person name="Alvarado L."/>
            <person name="Arachchi H.M."/>
            <person name="Berlin A.M."/>
            <person name="Chapman S.B."/>
            <person name="Gainer-Dewar J."/>
            <person name="Goldberg J."/>
            <person name="Griggs A."/>
            <person name="Gujja S."/>
            <person name="Hansen M."/>
            <person name="Howarth C."/>
            <person name="Imamovic A."/>
            <person name="Ireland A."/>
            <person name="Larimer J."/>
            <person name="McCowan C."/>
            <person name="Murphy C."/>
            <person name="Pearson M."/>
            <person name="Poon T.W."/>
            <person name="Priest M."/>
            <person name="Roberts A."/>
            <person name="Saif S."/>
            <person name="Shea T."/>
            <person name="Sisk P."/>
            <person name="Sykes S."/>
            <person name="Wortman J."/>
            <person name="Nusbaum C."/>
            <person name="Birren B."/>
        </authorList>
    </citation>
    <scope>NUCLEOTIDE SEQUENCE [LARGE SCALE GENOMIC DNA]</scope>
    <source>
        <strain evidence="11">maculatus3</strain>
    </source>
</reference>
<dbReference type="PROSITE" id="PS50199">
    <property type="entry name" value="ZF_RANBP2_2"/>
    <property type="match status" value="1"/>
</dbReference>
<dbReference type="CDD" id="cd12313">
    <property type="entry name" value="RRM1_RRM2_RBM5_like"/>
    <property type="match status" value="1"/>
</dbReference>
<proteinExistence type="predicted"/>
<keyword evidence="2" id="KW-0479">Metal-binding</keyword>
<evidence type="ECO:0000256" key="2">
    <source>
        <dbReference type="ARBA" id="ARBA00022723"/>
    </source>
</evidence>
<keyword evidence="11" id="KW-1185">Reference proteome</keyword>
<accession>A0A182T1W3</accession>
<dbReference type="EnsemblMetazoa" id="AMAM017958-RA">
    <property type="protein sequence ID" value="AMAM017958-PA"/>
    <property type="gene ID" value="AMAM017958"/>
</dbReference>
<dbReference type="VEuPathDB" id="VectorBase:AMAM017958"/>
<dbReference type="InterPro" id="IPR001876">
    <property type="entry name" value="Znf_RanBP2"/>
</dbReference>
<dbReference type="Gene3D" id="4.10.1060.10">
    <property type="entry name" value="Zinc finger, RanBP2-type"/>
    <property type="match status" value="1"/>
</dbReference>
<dbReference type="InterPro" id="IPR036443">
    <property type="entry name" value="Znf_RanBP2_sf"/>
</dbReference>
<dbReference type="SMART" id="SM00547">
    <property type="entry name" value="ZnF_RBZ"/>
    <property type="match status" value="1"/>
</dbReference>
<name>A0A182T1W3_9DIPT</name>
<dbReference type="InterPro" id="IPR035979">
    <property type="entry name" value="RBD_domain_sf"/>
</dbReference>
<organism evidence="10 11">
    <name type="scientific">Anopheles maculatus</name>
    <dbReference type="NCBI Taxonomy" id="74869"/>
    <lineage>
        <taxon>Eukaryota</taxon>
        <taxon>Metazoa</taxon>
        <taxon>Ecdysozoa</taxon>
        <taxon>Arthropoda</taxon>
        <taxon>Hexapoda</taxon>
        <taxon>Insecta</taxon>
        <taxon>Pterygota</taxon>
        <taxon>Neoptera</taxon>
        <taxon>Endopterygota</taxon>
        <taxon>Diptera</taxon>
        <taxon>Nematocera</taxon>
        <taxon>Culicoidea</taxon>
        <taxon>Culicidae</taxon>
        <taxon>Anophelinae</taxon>
        <taxon>Anopheles</taxon>
        <taxon>Anopheles maculatus group</taxon>
    </lineage>
</organism>
<evidence type="ECO:0000256" key="1">
    <source>
        <dbReference type="ARBA" id="ARBA00004123"/>
    </source>
</evidence>
<feature type="compositionally biased region" description="Low complexity" evidence="8">
    <location>
        <begin position="180"/>
        <end position="193"/>
    </location>
</feature>
<evidence type="ECO:0000313" key="10">
    <source>
        <dbReference type="EnsemblMetazoa" id="AMAM017958-PA"/>
    </source>
</evidence>
<evidence type="ECO:0000313" key="11">
    <source>
        <dbReference type="Proteomes" id="UP000075901"/>
    </source>
</evidence>
<feature type="compositionally biased region" description="Gly residues" evidence="8">
    <location>
        <begin position="169"/>
        <end position="179"/>
    </location>
</feature>
<keyword evidence="4" id="KW-0862">Zinc</keyword>
<keyword evidence="5" id="KW-0694">RNA-binding</keyword>
<dbReference type="AlphaFoldDB" id="A0A182T1W3"/>
<dbReference type="PANTHER" id="PTHR13948:SF3">
    <property type="entry name" value="FI21118P1"/>
    <property type="match status" value="1"/>
</dbReference>
<feature type="region of interest" description="Disordered" evidence="8">
    <location>
        <begin position="154"/>
        <end position="193"/>
    </location>
</feature>
<sequence length="193" mass="21848">MQYTFSMPTKFQTDWYCAKCYAFNFRRRENCFKCHASREDSEIGGDGSDEMSNILTKKIMLRNLDVLTNEESVMSVMQKQLPAELVQKIGRVVICRDPLTSISRGMCYVHFENLVDSMNTHNALKELEPPFRIDGRDVIISYCMDTENRNLMKQHPHAHQGREGNRQGTHGGQGSGGGNANNFQGNGANNVGY</sequence>
<dbReference type="PANTHER" id="PTHR13948">
    <property type="entry name" value="RNA-BINDING PROTEIN"/>
    <property type="match status" value="1"/>
</dbReference>
<dbReference type="SUPFAM" id="SSF90209">
    <property type="entry name" value="Ran binding protein zinc finger-like"/>
    <property type="match status" value="1"/>
</dbReference>
<dbReference type="InterPro" id="IPR012677">
    <property type="entry name" value="Nucleotide-bd_a/b_plait_sf"/>
</dbReference>
<keyword evidence="6" id="KW-0539">Nucleus</keyword>
<keyword evidence="3 7" id="KW-0863">Zinc-finger</keyword>